<dbReference type="Gene3D" id="3.50.50.60">
    <property type="entry name" value="FAD/NAD(P)-binding domain"/>
    <property type="match status" value="1"/>
</dbReference>
<dbReference type="PIRSF" id="PIRSF000137">
    <property type="entry name" value="Alcohol_oxidase"/>
    <property type="match status" value="1"/>
</dbReference>
<dbReference type="SUPFAM" id="SSF51905">
    <property type="entry name" value="FAD/NAD(P)-binding domain"/>
    <property type="match status" value="1"/>
</dbReference>
<proteinExistence type="inferred from homology"/>
<dbReference type="Pfam" id="PF00732">
    <property type="entry name" value="GMC_oxred_N"/>
    <property type="match status" value="1"/>
</dbReference>
<dbReference type="InterPro" id="IPR007867">
    <property type="entry name" value="GMC_OxRtase_C"/>
</dbReference>
<evidence type="ECO:0000256" key="1">
    <source>
        <dbReference type="ARBA" id="ARBA00010790"/>
    </source>
</evidence>
<evidence type="ECO:0000313" key="5">
    <source>
        <dbReference type="Proteomes" id="UP001600888"/>
    </source>
</evidence>
<keyword evidence="5" id="KW-1185">Reference proteome</keyword>
<dbReference type="SUPFAM" id="SSF54373">
    <property type="entry name" value="FAD-linked reductases, C-terminal domain"/>
    <property type="match status" value="1"/>
</dbReference>
<reference evidence="4 5" key="1">
    <citation type="submission" date="2024-03" db="EMBL/GenBank/DDBJ databases">
        <title>A high-quality draft genome sequence of Diaporthe vaccinii, a causative agent of upright dieback and viscid rot disease in cranberry plants.</title>
        <authorList>
            <person name="Sarrasin M."/>
            <person name="Lang B.F."/>
            <person name="Burger G."/>
        </authorList>
    </citation>
    <scope>NUCLEOTIDE SEQUENCE [LARGE SCALE GENOMIC DNA]</scope>
    <source>
        <strain evidence="4 5">IS7</strain>
    </source>
</reference>
<dbReference type="PANTHER" id="PTHR11552">
    <property type="entry name" value="GLUCOSE-METHANOL-CHOLINE GMC OXIDOREDUCTASE"/>
    <property type="match status" value="1"/>
</dbReference>
<gene>
    <name evidence="4" type="ORF">FJTKL_09423</name>
</gene>
<dbReference type="EMBL" id="JBAWTH010000003">
    <property type="protein sequence ID" value="KAL2292452.1"/>
    <property type="molecule type" value="Genomic_DNA"/>
</dbReference>
<name>A0ABR4FCN7_9PEZI</name>
<protein>
    <recommendedName>
        <fullName evidence="3">Glucose-methanol-choline oxidoreductase N-terminal domain-containing protein</fullName>
    </recommendedName>
</protein>
<sequence>MKSYTMGNSMMHSLLWALAAYPASALPSSSAGRRQTGRGGQTQQVDYVVVGGGTAGFVVAEQLSRNPDVSVMLLEAGPDNAGVENIDVPLFAPRLLFTEHAWNYTSQPDPNINGRTPTLDQGRGFGGGSAINYLGHCRGAASIFDEWADIAGDDGLRWENLVENFRAVTHYNRLPDQTFNPPVNHSVYGDGPIELTMRNNDLGIETAVMMAYTSTLDLPLVDLSDGTGIGVSSGLVGVRGENRTRVFAPQAFGWQMATRSNAQQLHHAWVTRVNFDGTRATGVTYVNPNDPSEETTVQAREVILSGGAINSPKLLMLSGVGPADHLRNLSIDVVADIPDIGRNLFDHHNSFIEYEVVDDVQTLYQYDNNQTIATQANADYTEVASPGVLGSPNGVSFAVYRAPDSVFENVNSSFHTDLPADRGHLLIQCATVPLSGNATGNVISGFVGLVQPEANGEMHLASNDFRDDPIINSNYWGSDSDKAAILHGYKRLRDVWADKSLSKLIVREVFPGSDVVSDEDLWRAIQNSATTFHHPVGTVSLGRVLEGGSFRIRGLDGIRVIDSSAMPYATGCHPMASVYAFAHYGAQQVIQQDGNLGSSPLRNTTQSG</sequence>
<evidence type="ECO:0000313" key="4">
    <source>
        <dbReference type="EMBL" id="KAL2292452.1"/>
    </source>
</evidence>
<keyword evidence="2" id="KW-0732">Signal</keyword>
<evidence type="ECO:0000256" key="2">
    <source>
        <dbReference type="SAM" id="SignalP"/>
    </source>
</evidence>
<dbReference type="InterPro" id="IPR012132">
    <property type="entry name" value="GMC_OxRdtase"/>
</dbReference>
<organism evidence="4 5">
    <name type="scientific">Diaporthe vaccinii</name>
    <dbReference type="NCBI Taxonomy" id="105482"/>
    <lineage>
        <taxon>Eukaryota</taxon>
        <taxon>Fungi</taxon>
        <taxon>Dikarya</taxon>
        <taxon>Ascomycota</taxon>
        <taxon>Pezizomycotina</taxon>
        <taxon>Sordariomycetes</taxon>
        <taxon>Sordariomycetidae</taxon>
        <taxon>Diaporthales</taxon>
        <taxon>Diaporthaceae</taxon>
        <taxon>Diaporthe</taxon>
        <taxon>Diaporthe eres species complex</taxon>
    </lineage>
</organism>
<dbReference type="InterPro" id="IPR000172">
    <property type="entry name" value="GMC_OxRdtase_N"/>
</dbReference>
<dbReference type="Proteomes" id="UP001600888">
    <property type="component" value="Unassembled WGS sequence"/>
</dbReference>
<comment type="similarity">
    <text evidence="1">Belongs to the GMC oxidoreductase family.</text>
</comment>
<accession>A0ABR4FCN7</accession>
<dbReference type="Gene3D" id="3.30.560.10">
    <property type="entry name" value="Glucose Oxidase, domain 3"/>
    <property type="match status" value="1"/>
</dbReference>
<feature type="signal peptide" evidence="2">
    <location>
        <begin position="1"/>
        <end position="25"/>
    </location>
</feature>
<evidence type="ECO:0000259" key="3">
    <source>
        <dbReference type="PROSITE" id="PS00624"/>
    </source>
</evidence>
<comment type="caution">
    <text evidence="4">The sequence shown here is derived from an EMBL/GenBank/DDBJ whole genome shotgun (WGS) entry which is preliminary data.</text>
</comment>
<dbReference type="Pfam" id="PF05199">
    <property type="entry name" value="GMC_oxred_C"/>
    <property type="match status" value="1"/>
</dbReference>
<dbReference type="PANTHER" id="PTHR11552:SF111">
    <property type="entry name" value="GLUCOSE-METHANOL-CHOLINE OXIDOREDUCTASE N-TERMINAL DOMAIN-CONTAINING PROTEIN"/>
    <property type="match status" value="1"/>
</dbReference>
<dbReference type="InterPro" id="IPR036188">
    <property type="entry name" value="FAD/NAD-bd_sf"/>
</dbReference>
<feature type="chain" id="PRO_5045359770" description="Glucose-methanol-choline oxidoreductase N-terminal domain-containing protein" evidence="2">
    <location>
        <begin position="26"/>
        <end position="608"/>
    </location>
</feature>
<feature type="domain" description="Glucose-methanol-choline oxidoreductase N-terminal" evidence="3">
    <location>
        <begin position="307"/>
        <end position="321"/>
    </location>
</feature>
<dbReference type="PROSITE" id="PS00624">
    <property type="entry name" value="GMC_OXRED_2"/>
    <property type="match status" value="1"/>
</dbReference>